<dbReference type="EMBL" id="CP019157">
    <property type="protein sequence ID" value="AUG49574.1"/>
    <property type="molecule type" value="Genomic_DNA"/>
</dbReference>
<keyword evidence="1" id="KW-0614">Plasmid</keyword>
<keyword evidence="2" id="KW-1185">Reference proteome</keyword>
<reference evidence="1 2" key="1">
    <citation type="submission" date="2017-01" db="EMBL/GenBank/DDBJ databases">
        <title>A Red Light-Sensitive Sensory Rhodopsin I From Haloarcula taiwanensis, A New Haloarchaeon Isolated From Taiwan.</title>
        <authorList>
            <person name="Yang C.-S."/>
            <person name="Han Y.-A."/>
            <person name="Chen P.-C."/>
            <person name="Ng W.V."/>
            <person name="Chen T.-W."/>
        </authorList>
    </citation>
    <scope>NUCLEOTIDE SEQUENCE [LARGE SCALE GENOMIC DNA]</scope>
    <source>
        <strain evidence="1 2">Taiwanensis</strain>
        <plasmid evidence="1 2">pNYT2</plasmid>
    </source>
</reference>
<proteinExistence type="predicted"/>
<evidence type="ECO:0000313" key="2">
    <source>
        <dbReference type="Proteomes" id="UP000242917"/>
    </source>
</evidence>
<dbReference type="OrthoDB" id="372953at2157"/>
<dbReference type="AlphaFoldDB" id="A0A2H5A4C8"/>
<dbReference type="Proteomes" id="UP000242917">
    <property type="component" value="Plasmid pNYT2"/>
</dbReference>
<dbReference type="KEGG" id="hta:BVU17_18550"/>
<name>A0A2H5A4C8_9EURY</name>
<organism evidence="1 2">
    <name type="scientific">Haloarcula taiwanensis</name>
    <dbReference type="NCBI Taxonomy" id="1932004"/>
    <lineage>
        <taxon>Archaea</taxon>
        <taxon>Methanobacteriati</taxon>
        <taxon>Methanobacteriota</taxon>
        <taxon>Stenosarchaea group</taxon>
        <taxon>Halobacteria</taxon>
        <taxon>Halobacteriales</taxon>
        <taxon>Haloarculaceae</taxon>
        <taxon>Haloarcula</taxon>
    </lineage>
</organism>
<geneLocation type="plasmid" evidence="1 2">
    <name>pNYT2</name>
</geneLocation>
<accession>A0A2H5A4C8</accession>
<gene>
    <name evidence="1" type="ORF">BVU17_18550</name>
</gene>
<protein>
    <submittedName>
        <fullName evidence="1">Uncharacterized protein</fullName>
    </submittedName>
</protein>
<evidence type="ECO:0000313" key="1">
    <source>
        <dbReference type="EMBL" id="AUG49574.1"/>
    </source>
</evidence>
<sequence length="70" mass="8095">MTRLELVEKPDTPESFTETIEHYGAAIPHEGELVTWDTDHYRVTEVQHRIQLGTIVVHLRPRDQEGDDGE</sequence>